<dbReference type="InterPro" id="IPR001245">
    <property type="entry name" value="Ser-Thr/Tyr_kinase_cat_dom"/>
</dbReference>
<dbReference type="SUPFAM" id="SSF56112">
    <property type="entry name" value="Protein kinase-like (PK-like)"/>
    <property type="match status" value="1"/>
</dbReference>
<protein>
    <recommendedName>
        <fullName evidence="2">Protein kinase domain-containing protein</fullName>
    </recommendedName>
</protein>
<sequence length="197" mass="21911">MIIHRNLNSMNLLLDENNAREVDVAAAMYLLWAGKNTTPELEAMLLSLPTPEQNNTEIRTWCTWTAPADVYSFGLLLWQLITAKVPYEHLNSISPRLAAQRVIGVSKRPAIPGNMNLKLKIIIENCWNEDPFFRHSISRVSTALHTLLSAVNESEPEPDPEPEPASAVPTESVSTTSHSSHSTLPLANRFSCLADIE</sequence>
<feature type="domain" description="Protein kinase" evidence="2">
    <location>
        <begin position="1"/>
        <end position="148"/>
    </location>
</feature>
<name>A0A3P6EFH5_BRAOL</name>
<dbReference type="PANTHER" id="PTHR44329:SF41">
    <property type="entry name" value="OS12G0163800 PROTEIN"/>
    <property type="match status" value="1"/>
</dbReference>
<accession>A0A3P6EFH5</accession>
<evidence type="ECO:0000259" key="2">
    <source>
        <dbReference type="PROSITE" id="PS50011"/>
    </source>
</evidence>
<evidence type="ECO:0000313" key="3">
    <source>
        <dbReference type="EMBL" id="VDD43163.1"/>
    </source>
</evidence>
<gene>
    <name evidence="3" type="ORF">BOLC5T30710H</name>
</gene>
<dbReference type="InterPro" id="IPR051681">
    <property type="entry name" value="Ser/Thr_Kinases-Pseudokinases"/>
</dbReference>
<dbReference type="AlphaFoldDB" id="A0A3P6EFH5"/>
<dbReference type="Gene3D" id="1.10.510.10">
    <property type="entry name" value="Transferase(Phosphotransferase) domain 1"/>
    <property type="match status" value="1"/>
</dbReference>
<dbReference type="GO" id="GO:0004674">
    <property type="term" value="F:protein serine/threonine kinase activity"/>
    <property type="evidence" value="ECO:0007669"/>
    <property type="project" value="TreeGrafter"/>
</dbReference>
<dbReference type="GO" id="GO:0005524">
    <property type="term" value="F:ATP binding"/>
    <property type="evidence" value="ECO:0007669"/>
    <property type="project" value="InterPro"/>
</dbReference>
<dbReference type="InterPro" id="IPR000719">
    <property type="entry name" value="Prot_kinase_dom"/>
</dbReference>
<organism evidence="3">
    <name type="scientific">Brassica oleracea</name>
    <name type="common">Wild cabbage</name>
    <dbReference type="NCBI Taxonomy" id="3712"/>
    <lineage>
        <taxon>Eukaryota</taxon>
        <taxon>Viridiplantae</taxon>
        <taxon>Streptophyta</taxon>
        <taxon>Embryophyta</taxon>
        <taxon>Tracheophyta</taxon>
        <taxon>Spermatophyta</taxon>
        <taxon>Magnoliopsida</taxon>
        <taxon>eudicotyledons</taxon>
        <taxon>Gunneridae</taxon>
        <taxon>Pentapetalae</taxon>
        <taxon>rosids</taxon>
        <taxon>malvids</taxon>
        <taxon>Brassicales</taxon>
        <taxon>Brassicaceae</taxon>
        <taxon>Brassiceae</taxon>
        <taxon>Brassica</taxon>
    </lineage>
</organism>
<feature type="region of interest" description="Disordered" evidence="1">
    <location>
        <begin position="152"/>
        <end position="183"/>
    </location>
</feature>
<dbReference type="Pfam" id="PF07714">
    <property type="entry name" value="PK_Tyr_Ser-Thr"/>
    <property type="match status" value="1"/>
</dbReference>
<proteinExistence type="predicted"/>
<dbReference type="InterPro" id="IPR011009">
    <property type="entry name" value="Kinase-like_dom_sf"/>
</dbReference>
<dbReference type="PANTHER" id="PTHR44329">
    <property type="entry name" value="SERINE/THREONINE-PROTEIN KINASE TNNI3K-RELATED"/>
    <property type="match status" value="1"/>
</dbReference>
<dbReference type="PROSITE" id="PS50011">
    <property type="entry name" value="PROTEIN_KINASE_DOM"/>
    <property type="match status" value="1"/>
</dbReference>
<evidence type="ECO:0000256" key="1">
    <source>
        <dbReference type="SAM" id="MobiDB-lite"/>
    </source>
</evidence>
<dbReference type="EMBL" id="LR031877">
    <property type="protein sequence ID" value="VDD43163.1"/>
    <property type="molecule type" value="Genomic_DNA"/>
</dbReference>
<reference evidence="3" key="1">
    <citation type="submission" date="2018-11" db="EMBL/GenBank/DDBJ databases">
        <authorList>
            <consortium name="Genoscope - CEA"/>
            <person name="William W."/>
        </authorList>
    </citation>
    <scope>NUCLEOTIDE SEQUENCE</scope>
</reference>
<feature type="compositionally biased region" description="Low complexity" evidence="1">
    <location>
        <begin position="168"/>
        <end position="183"/>
    </location>
</feature>